<dbReference type="InterPro" id="IPR021890">
    <property type="entry name" value="DUF3501"/>
</dbReference>
<evidence type="ECO:0000313" key="2">
    <source>
        <dbReference type="EMBL" id="CAB4860498.1"/>
    </source>
</evidence>
<evidence type="ECO:0000313" key="1">
    <source>
        <dbReference type="EMBL" id="CAB4767026.1"/>
    </source>
</evidence>
<reference evidence="1" key="1">
    <citation type="submission" date="2020-05" db="EMBL/GenBank/DDBJ databases">
        <authorList>
            <person name="Chiriac C."/>
            <person name="Salcher M."/>
            <person name="Ghai R."/>
            <person name="Kavagutti S V."/>
        </authorList>
    </citation>
    <scope>NUCLEOTIDE SEQUENCE</scope>
</reference>
<gene>
    <name evidence="1" type="ORF">UFOPK2880_00581</name>
    <name evidence="2" type="ORF">UFOPK3304_00427</name>
</gene>
<proteinExistence type="predicted"/>
<dbReference type="AlphaFoldDB" id="A0A6J6V5U0"/>
<accession>A0A6J6V5U0</accession>
<name>A0A6J6V5U0_9ZZZZ</name>
<dbReference type="EMBL" id="CAFBLJ010000014">
    <property type="protein sequence ID" value="CAB4860498.1"/>
    <property type="molecule type" value="Genomic_DNA"/>
</dbReference>
<dbReference type="EMBL" id="CAEZZP010000024">
    <property type="protein sequence ID" value="CAB4767026.1"/>
    <property type="molecule type" value="Genomic_DNA"/>
</dbReference>
<sequence>MNTLTPRKLSPRKLTLSDIADVRAYERERPEFKDRVIALKERRRLSLGTIISVMFENRDTIRYQIQEMARVERLSTDEEIQGEIDIYNPMIPEPGQLCATLFIELTSEEQMQEWLPKLVGIESSIVFRLADGREVVAITEAQHESQLTRDYITAAVHYLQFAFSSDDIEALAQGGAVLACTHPDYLEEITLSPVNLAEFLNDLRN</sequence>
<organism evidence="1">
    <name type="scientific">freshwater metagenome</name>
    <dbReference type="NCBI Taxonomy" id="449393"/>
    <lineage>
        <taxon>unclassified sequences</taxon>
        <taxon>metagenomes</taxon>
        <taxon>ecological metagenomes</taxon>
    </lineage>
</organism>
<protein>
    <submittedName>
        <fullName evidence="1">Unannotated protein</fullName>
    </submittedName>
</protein>
<dbReference type="Pfam" id="PF12007">
    <property type="entry name" value="DUF3501"/>
    <property type="match status" value="1"/>
</dbReference>